<feature type="transmembrane region" description="Helical" evidence="5">
    <location>
        <begin position="6"/>
        <end position="28"/>
    </location>
</feature>
<evidence type="ECO:0000313" key="6">
    <source>
        <dbReference type="EMBL" id="ASU78469.1"/>
    </source>
</evidence>
<dbReference type="Proteomes" id="UP000215043">
    <property type="component" value="Chromosome"/>
</dbReference>
<feature type="transmembrane region" description="Helical" evidence="5">
    <location>
        <begin position="167"/>
        <end position="189"/>
    </location>
</feature>
<dbReference type="InterPro" id="IPR008521">
    <property type="entry name" value="Mg_trans_NIPA"/>
</dbReference>
<dbReference type="KEGG" id="aey:CDG81_09470"/>
<comment type="subcellular location">
    <subcellularLocation>
        <location evidence="1">Membrane</location>
        <topology evidence="1">Multi-pass membrane protein</topology>
    </subcellularLocation>
</comment>
<sequence>MTGTGAWLTVAVPAALVGAASFGMASAVQQRATKQVPNIRTLNPRLLFELVRKPIWLASVGTVIVGLSLQVVALAYGPLMLVQPLLVTSVLFAALHAAWLAHRKLDRIVVLGALGCMSGLSAFLLLARPAGGDETIEPQAIPLAVVLGVITVVCLLAASRFPGEIRVIALALATGVIYGVTAALMKVVASQFRSGGFVEPFQHWVLYAVCLVGPCGFLLSQNAFQQGKLISPALAVITTVDPLVGVAIGIGWFGERVVATPAVLGGQAVAAVAIVGGIVLLTHRGEALRREIEDNESIGSDGTATWG</sequence>
<dbReference type="PANTHER" id="PTHR40761:SF1">
    <property type="entry name" value="CONSERVED INTEGRAL MEMBRANE ALANINE VALINE AND LEUCINE RICH PROTEIN-RELATED"/>
    <property type="match status" value="1"/>
</dbReference>
<keyword evidence="2 5" id="KW-0812">Transmembrane</keyword>
<dbReference type="OrthoDB" id="3568345at2"/>
<keyword evidence="4 5" id="KW-0472">Membrane</keyword>
<evidence type="ECO:0000256" key="1">
    <source>
        <dbReference type="ARBA" id="ARBA00004141"/>
    </source>
</evidence>
<feature type="transmembrane region" description="Helical" evidence="5">
    <location>
        <begin position="201"/>
        <end position="220"/>
    </location>
</feature>
<name>A0A099D846_9ACTN</name>
<evidence type="ECO:0000313" key="9">
    <source>
        <dbReference type="Proteomes" id="UP000215043"/>
    </source>
</evidence>
<feature type="transmembrane region" description="Helical" evidence="5">
    <location>
        <begin position="82"/>
        <end position="101"/>
    </location>
</feature>
<evidence type="ECO:0000313" key="7">
    <source>
        <dbReference type="EMBL" id="KGI82086.1"/>
    </source>
</evidence>
<feature type="transmembrane region" description="Helical" evidence="5">
    <location>
        <begin position="108"/>
        <end position="127"/>
    </location>
</feature>
<dbReference type="PANTHER" id="PTHR40761">
    <property type="entry name" value="CONSERVED INTEGRAL MEMBRANE ALANINE VALINE AND LEUCINE RICH PROTEIN-RELATED"/>
    <property type="match status" value="1"/>
</dbReference>
<accession>A0A099D846</accession>
<dbReference type="EMBL" id="JPMV01000013">
    <property type="protein sequence ID" value="KGI82086.1"/>
    <property type="molecule type" value="Genomic_DNA"/>
</dbReference>
<evidence type="ECO:0000256" key="2">
    <source>
        <dbReference type="ARBA" id="ARBA00022692"/>
    </source>
</evidence>
<dbReference type="HOGENOM" id="CLU_070294_1_1_11"/>
<keyword evidence="3 5" id="KW-1133">Transmembrane helix</keyword>
<dbReference type="RefSeq" id="WP_043571651.1">
    <property type="nucleotide sequence ID" value="NZ_CP022752.1"/>
</dbReference>
<feature type="transmembrane region" description="Helical" evidence="5">
    <location>
        <begin position="259"/>
        <end position="281"/>
    </location>
</feature>
<feature type="transmembrane region" description="Helical" evidence="5">
    <location>
        <begin position="232"/>
        <end position="253"/>
    </location>
</feature>
<proteinExistence type="predicted"/>
<feature type="transmembrane region" description="Helical" evidence="5">
    <location>
        <begin position="55"/>
        <end position="76"/>
    </location>
</feature>
<evidence type="ECO:0000256" key="5">
    <source>
        <dbReference type="SAM" id="Phobius"/>
    </source>
</evidence>
<dbReference type="GO" id="GO:0015095">
    <property type="term" value="F:magnesium ion transmembrane transporter activity"/>
    <property type="evidence" value="ECO:0007669"/>
    <property type="project" value="InterPro"/>
</dbReference>
<evidence type="ECO:0000256" key="4">
    <source>
        <dbReference type="ARBA" id="ARBA00023136"/>
    </source>
</evidence>
<evidence type="ECO:0008006" key="10">
    <source>
        <dbReference type="Google" id="ProtNLM"/>
    </source>
</evidence>
<protein>
    <recommendedName>
        <fullName evidence="10">Magnesium transporter NIPA</fullName>
    </recommendedName>
</protein>
<evidence type="ECO:0000256" key="3">
    <source>
        <dbReference type="ARBA" id="ARBA00022989"/>
    </source>
</evidence>
<dbReference type="eggNOG" id="COG0697">
    <property type="taxonomic scope" value="Bacteria"/>
</dbReference>
<dbReference type="GO" id="GO:0016020">
    <property type="term" value="C:membrane"/>
    <property type="evidence" value="ECO:0007669"/>
    <property type="project" value="UniProtKB-SubCell"/>
</dbReference>
<gene>
    <name evidence="6" type="ORF">CDG81_09470</name>
    <name evidence="7" type="ORF">IL38_07180</name>
</gene>
<feature type="transmembrane region" description="Helical" evidence="5">
    <location>
        <begin position="139"/>
        <end position="158"/>
    </location>
</feature>
<dbReference type="NCBIfam" id="NF038012">
    <property type="entry name" value="DMT_1"/>
    <property type="match status" value="1"/>
</dbReference>
<dbReference type="AlphaFoldDB" id="A0A099D846"/>
<dbReference type="Pfam" id="PF05653">
    <property type="entry name" value="Mg_trans_NIPA"/>
    <property type="match status" value="1"/>
</dbReference>
<organism evidence="6 9">
    <name type="scientific">Actinopolyspora erythraea</name>
    <dbReference type="NCBI Taxonomy" id="414996"/>
    <lineage>
        <taxon>Bacteria</taxon>
        <taxon>Bacillati</taxon>
        <taxon>Actinomycetota</taxon>
        <taxon>Actinomycetes</taxon>
        <taxon>Actinopolysporales</taxon>
        <taxon>Actinopolysporaceae</taxon>
        <taxon>Actinopolyspora</taxon>
    </lineage>
</organism>
<reference evidence="7 8" key="1">
    <citation type="journal article" date="2014" name="PLoS ONE">
        <title>Identification and Characterization of a New Erythromycin Biosynthetic Gene Cluster in Actinopolyspora erythraea YIM90600, a Novel Erythronolide-Producing Halophilic Actinomycete Isolated from Salt Field.</title>
        <authorList>
            <person name="Chen D."/>
            <person name="Feng J."/>
            <person name="Huang L."/>
            <person name="Zhang Q."/>
            <person name="Wu J."/>
            <person name="Zhu X."/>
            <person name="Duan Y."/>
            <person name="Xu Z."/>
        </authorList>
    </citation>
    <scope>NUCLEOTIDE SEQUENCE [LARGE SCALE GENOMIC DNA]</scope>
    <source>
        <strain evidence="7 8">YIM90600</strain>
    </source>
</reference>
<reference evidence="6 9" key="2">
    <citation type="submission" date="2017-08" db="EMBL/GenBank/DDBJ databases">
        <title>The complete genome sequence of moderately halophilic actinomycete Actinopolyspora erythraea YIM 90600, the producer of novel erythromycin, novel actinopolysporins A-C and tubercidin.</title>
        <authorList>
            <person name="Yin M."/>
            <person name="Tang S."/>
        </authorList>
    </citation>
    <scope>NUCLEOTIDE SEQUENCE [LARGE SCALE GENOMIC DNA]</scope>
    <source>
        <strain evidence="6 9">YIM 90600</strain>
    </source>
</reference>
<dbReference type="EMBL" id="CP022752">
    <property type="protein sequence ID" value="ASU78469.1"/>
    <property type="molecule type" value="Genomic_DNA"/>
</dbReference>
<evidence type="ECO:0000313" key="8">
    <source>
        <dbReference type="Proteomes" id="UP000029737"/>
    </source>
</evidence>
<dbReference type="Proteomes" id="UP000029737">
    <property type="component" value="Unassembled WGS sequence"/>
</dbReference>
<keyword evidence="8" id="KW-1185">Reference proteome</keyword>